<reference evidence="2 3" key="1">
    <citation type="journal article" date="2013" name="Proc. Natl. Acad. Sci. U.S.A.">
        <title>Genome of an arbuscular mycorrhizal fungus provides insight into the oldest plant symbiosis.</title>
        <authorList>
            <person name="Tisserant E."/>
            <person name="Malbreil M."/>
            <person name="Kuo A."/>
            <person name="Kohler A."/>
            <person name="Symeonidi A."/>
            <person name="Balestrini R."/>
            <person name="Charron P."/>
            <person name="Duensing N."/>
            <person name="Frei Dit Frey N."/>
            <person name="Gianinazzi-Pearson V."/>
            <person name="Gilbert L.B."/>
            <person name="Handa Y."/>
            <person name="Herr J.R."/>
            <person name="Hijri M."/>
            <person name="Koul R."/>
            <person name="Kawaguchi M."/>
            <person name="Krajinski F."/>
            <person name="Lammers P.J."/>
            <person name="Masclaux F.G."/>
            <person name="Murat C."/>
            <person name="Morin E."/>
            <person name="Ndikumana S."/>
            <person name="Pagni M."/>
            <person name="Petitpierre D."/>
            <person name="Requena N."/>
            <person name="Rosikiewicz P."/>
            <person name="Riley R."/>
            <person name="Saito K."/>
            <person name="San Clemente H."/>
            <person name="Shapiro H."/>
            <person name="van Tuinen D."/>
            <person name="Becard G."/>
            <person name="Bonfante P."/>
            <person name="Paszkowski U."/>
            <person name="Shachar-Hill Y.Y."/>
            <person name="Tuskan G.A."/>
            <person name="Young P.W."/>
            <person name="Sanders I.R."/>
            <person name="Henrissat B."/>
            <person name="Rensing S.A."/>
            <person name="Grigoriev I.V."/>
            <person name="Corradi N."/>
            <person name="Roux C."/>
            <person name="Martin F."/>
        </authorList>
    </citation>
    <scope>NUCLEOTIDE SEQUENCE [LARGE SCALE GENOMIC DNA]</scope>
    <source>
        <strain evidence="2 3">DAOM 197198</strain>
    </source>
</reference>
<name>A0A2P4QUG2_RHIID</name>
<comment type="caution">
    <text evidence="2">The sequence shown here is derived from an EMBL/GenBank/DDBJ whole genome shotgun (WGS) entry which is preliminary data.</text>
</comment>
<dbReference type="InterPro" id="IPR013320">
    <property type="entry name" value="ConA-like_dom_sf"/>
</dbReference>
<dbReference type="VEuPathDB" id="FungiDB:RhiirFUN_014304"/>
<dbReference type="Proteomes" id="UP000018888">
    <property type="component" value="Unassembled WGS sequence"/>
</dbReference>
<reference evidence="2 3" key="2">
    <citation type="journal article" date="2018" name="New Phytol.">
        <title>High intraspecific genome diversity in the model arbuscular mycorrhizal symbiont Rhizophagus irregularis.</title>
        <authorList>
            <person name="Chen E.C.H."/>
            <person name="Morin E."/>
            <person name="Beaudet D."/>
            <person name="Noel J."/>
            <person name="Yildirir G."/>
            <person name="Ndikumana S."/>
            <person name="Charron P."/>
            <person name="St-Onge C."/>
            <person name="Giorgi J."/>
            <person name="Kruger M."/>
            <person name="Marton T."/>
            <person name="Ropars J."/>
            <person name="Grigoriev I.V."/>
            <person name="Hainaut M."/>
            <person name="Henrissat B."/>
            <person name="Roux C."/>
            <person name="Martin F."/>
            <person name="Corradi N."/>
        </authorList>
    </citation>
    <scope>NUCLEOTIDE SEQUENCE [LARGE SCALE GENOMIC DNA]</scope>
    <source>
        <strain evidence="2 3">DAOM 197198</strain>
    </source>
</reference>
<feature type="signal peptide" evidence="1">
    <location>
        <begin position="1"/>
        <end position="21"/>
    </location>
</feature>
<dbReference type="SUPFAM" id="SSF49899">
    <property type="entry name" value="Concanavalin A-like lectins/glucanases"/>
    <property type="match status" value="1"/>
</dbReference>
<protein>
    <recommendedName>
        <fullName evidence="4">Concanavalin A-like lectin/glucanase</fullName>
    </recommendedName>
</protein>
<feature type="chain" id="PRO_5015190243" description="Concanavalin A-like lectin/glucanase" evidence="1">
    <location>
        <begin position="22"/>
        <end position="193"/>
    </location>
</feature>
<dbReference type="EMBL" id="AUPC02000012">
    <property type="protein sequence ID" value="POG81267.1"/>
    <property type="molecule type" value="Genomic_DNA"/>
</dbReference>
<evidence type="ECO:0000313" key="3">
    <source>
        <dbReference type="Proteomes" id="UP000018888"/>
    </source>
</evidence>
<dbReference type="AlphaFoldDB" id="A0A2P4QUG2"/>
<organism evidence="2 3">
    <name type="scientific">Rhizophagus irregularis (strain DAOM 181602 / DAOM 197198 / MUCL 43194)</name>
    <name type="common">Arbuscular mycorrhizal fungus</name>
    <name type="synonym">Glomus intraradices</name>
    <dbReference type="NCBI Taxonomy" id="747089"/>
    <lineage>
        <taxon>Eukaryota</taxon>
        <taxon>Fungi</taxon>
        <taxon>Fungi incertae sedis</taxon>
        <taxon>Mucoromycota</taxon>
        <taxon>Glomeromycotina</taxon>
        <taxon>Glomeromycetes</taxon>
        <taxon>Glomerales</taxon>
        <taxon>Glomeraceae</taxon>
        <taxon>Rhizophagus</taxon>
    </lineage>
</organism>
<keyword evidence="1" id="KW-0732">Signal</keyword>
<dbReference type="Gene3D" id="2.60.120.200">
    <property type="match status" value="1"/>
</dbReference>
<dbReference type="Pfam" id="PF13385">
    <property type="entry name" value="Laminin_G_3"/>
    <property type="match status" value="1"/>
</dbReference>
<evidence type="ECO:0000313" key="2">
    <source>
        <dbReference type="EMBL" id="POG81267.1"/>
    </source>
</evidence>
<accession>A0A2P4QUG2</accession>
<evidence type="ECO:0000256" key="1">
    <source>
        <dbReference type="SAM" id="SignalP"/>
    </source>
</evidence>
<sequence length="193" mass="21900">MYILNYSIICILFVFCQQVQQIVGISRASNELISSPIMLTVNENKIIQHNELPEVTNEVSVSLWLNIKMRDISWSCVFHKGGQDLVRTPSLWLTPAKSAPHVRFSLNDNSNAGIDSVGSGLLLNKWYHLAYTLSDPEKRSDFYIDGKWVGFQSIQPTEQIVFNDAPLYIGNDTFYNGITGLIRYVVIIKLTEL</sequence>
<gene>
    <name evidence="2" type="ORF">GLOIN_2v109949</name>
</gene>
<keyword evidence="3" id="KW-1185">Reference proteome</keyword>
<proteinExistence type="predicted"/>
<evidence type="ECO:0008006" key="4">
    <source>
        <dbReference type="Google" id="ProtNLM"/>
    </source>
</evidence>